<accession>A0A3G9FX41</accession>
<evidence type="ECO:0000313" key="2">
    <source>
        <dbReference type="Proteomes" id="UP000278756"/>
    </source>
</evidence>
<sequence>MVVSRYVWKRNDFYWNHCAQAAIEAAAKVAEPVPGEGQNKS</sequence>
<dbReference type="Proteomes" id="UP000278756">
    <property type="component" value="Chromosome 1"/>
</dbReference>
<reference evidence="2" key="1">
    <citation type="journal article" date="2017" name="Biotechnol. Biofuels">
        <title>Evaluation of environmental bacterial communities as a factor affecting the growth of duckweed Lemna minor.</title>
        <authorList>
            <person name="Ishizawa H."/>
            <person name="Kuroda M."/>
            <person name="Morikawa M."/>
            <person name="Ike M."/>
        </authorList>
    </citation>
    <scope>NUCLEOTIDE SEQUENCE [LARGE SCALE GENOMIC DNA]</scope>
    <source>
        <strain evidence="2">M6</strain>
    </source>
</reference>
<name>A0A3G9FX41_9CAUL</name>
<dbReference type="EMBL" id="AP018827">
    <property type="protein sequence ID" value="BBF79620.1"/>
    <property type="molecule type" value="Genomic_DNA"/>
</dbReference>
<protein>
    <submittedName>
        <fullName evidence="1">Uncharacterized protein</fullName>
    </submittedName>
</protein>
<proteinExistence type="predicted"/>
<evidence type="ECO:0000313" key="1">
    <source>
        <dbReference type="EMBL" id="BBF79620.1"/>
    </source>
</evidence>
<gene>
    <name evidence="1" type="ORF">EM6_0189</name>
</gene>
<dbReference type="AlphaFoldDB" id="A0A3G9FX41"/>
<organism evidence="1 2">
    <name type="scientific">Asticcacaulis excentricus</name>
    <dbReference type="NCBI Taxonomy" id="78587"/>
    <lineage>
        <taxon>Bacteria</taxon>
        <taxon>Pseudomonadati</taxon>
        <taxon>Pseudomonadota</taxon>
        <taxon>Alphaproteobacteria</taxon>
        <taxon>Caulobacterales</taxon>
        <taxon>Caulobacteraceae</taxon>
        <taxon>Asticcacaulis</taxon>
    </lineage>
</organism>
<reference evidence="2" key="2">
    <citation type="journal article" date="2017" name="Plant Physiol. Biochem.">
        <title>Differential oxidative and antioxidative response of duckweed Lemna minor toward plant growth promoting/inhibiting bacteria.</title>
        <authorList>
            <person name="Ishizawa H."/>
            <person name="Kuroda M."/>
            <person name="Morikawa M."/>
            <person name="Ike M."/>
        </authorList>
    </citation>
    <scope>NUCLEOTIDE SEQUENCE [LARGE SCALE GENOMIC DNA]</scope>
    <source>
        <strain evidence="2">M6</strain>
    </source>
</reference>